<keyword evidence="3" id="KW-0227">DNA damage</keyword>
<evidence type="ECO:0000256" key="7">
    <source>
        <dbReference type="ARBA" id="ARBA00022840"/>
    </source>
</evidence>
<protein>
    <recommendedName>
        <fullName evidence="12">DNA 3'-5' helicase</fullName>
        <ecNumber evidence="12">5.6.2.4</ecNumber>
    </recommendedName>
</protein>
<accession>A0A4Q8QET6</accession>
<keyword evidence="10" id="KW-0413">Isomerase</keyword>
<dbReference type="Gene3D" id="3.90.320.10">
    <property type="match status" value="1"/>
</dbReference>
<dbReference type="PANTHER" id="PTHR11070">
    <property type="entry name" value="UVRD / RECB / PCRA DNA HELICASE FAMILY MEMBER"/>
    <property type="match status" value="1"/>
</dbReference>
<dbReference type="InterPro" id="IPR000212">
    <property type="entry name" value="DNA_helicase_UvrD/REP"/>
</dbReference>
<gene>
    <name evidence="17" type="ORF">EW142_13645</name>
</gene>
<dbReference type="GO" id="GO:0005829">
    <property type="term" value="C:cytosol"/>
    <property type="evidence" value="ECO:0007669"/>
    <property type="project" value="TreeGrafter"/>
</dbReference>
<dbReference type="Gene3D" id="3.40.50.300">
    <property type="entry name" value="P-loop containing nucleotide triphosphate hydrolases"/>
    <property type="match status" value="3"/>
</dbReference>
<comment type="catalytic activity">
    <reaction evidence="13">
        <text>ATP + H2O = ADP + phosphate + H(+)</text>
        <dbReference type="Rhea" id="RHEA:13065"/>
        <dbReference type="ChEBI" id="CHEBI:15377"/>
        <dbReference type="ChEBI" id="CHEBI:15378"/>
        <dbReference type="ChEBI" id="CHEBI:30616"/>
        <dbReference type="ChEBI" id="CHEBI:43474"/>
        <dbReference type="ChEBI" id="CHEBI:456216"/>
        <dbReference type="EC" id="5.6.2.4"/>
    </reaction>
</comment>
<evidence type="ECO:0000256" key="12">
    <source>
        <dbReference type="ARBA" id="ARBA00034808"/>
    </source>
</evidence>
<dbReference type="RefSeq" id="WP_130614735.1">
    <property type="nucleotide sequence ID" value="NZ_SGIU01000002.1"/>
</dbReference>
<evidence type="ECO:0000259" key="16">
    <source>
        <dbReference type="PROSITE" id="PS51217"/>
    </source>
</evidence>
<dbReference type="GO" id="GO:0043138">
    <property type="term" value="F:3'-5' DNA helicase activity"/>
    <property type="evidence" value="ECO:0007669"/>
    <property type="project" value="UniProtKB-EC"/>
</dbReference>
<dbReference type="InterPro" id="IPR027417">
    <property type="entry name" value="P-loop_NTPase"/>
</dbReference>
<evidence type="ECO:0000313" key="18">
    <source>
        <dbReference type="Proteomes" id="UP000291981"/>
    </source>
</evidence>
<dbReference type="Proteomes" id="UP000291981">
    <property type="component" value="Unassembled WGS sequence"/>
</dbReference>
<evidence type="ECO:0000256" key="11">
    <source>
        <dbReference type="ARBA" id="ARBA00034617"/>
    </source>
</evidence>
<dbReference type="InterPro" id="IPR011604">
    <property type="entry name" value="PDDEXK-like_dom_sf"/>
</dbReference>
<keyword evidence="6" id="KW-0269">Exonuclease</keyword>
<feature type="domain" description="UvrD-like helicase C-terminal" evidence="16">
    <location>
        <begin position="468"/>
        <end position="723"/>
    </location>
</feature>
<dbReference type="OrthoDB" id="9810135at2"/>
<dbReference type="PROSITE" id="PS51198">
    <property type="entry name" value="UVRD_HELICASE_ATP_BIND"/>
    <property type="match status" value="1"/>
</dbReference>
<dbReference type="EMBL" id="SGIU01000002">
    <property type="protein sequence ID" value="TAI47698.1"/>
    <property type="molecule type" value="Genomic_DNA"/>
</dbReference>
<dbReference type="AlphaFoldDB" id="A0A4Q8QET6"/>
<evidence type="ECO:0000256" key="13">
    <source>
        <dbReference type="ARBA" id="ARBA00048988"/>
    </source>
</evidence>
<evidence type="ECO:0000313" key="17">
    <source>
        <dbReference type="EMBL" id="TAI47698.1"/>
    </source>
</evidence>
<keyword evidence="8" id="KW-0238">DNA-binding</keyword>
<dbReference type="GO" id="GO:0005524">
    <property type="term" value="F:ATP binding"/>
    <property type="evidence" value="ECO:0007669"/>
    <property type="project" value="UniProtKB-UniRule"/>
</dbReference>
<dbReference type="InterPro" id="IPR014016">
    <property type="entry name" value="UvrD-like_ATP-bd"/>
</dbReference>
<sequence>MDSVFTIYSASAGSGKTYTLTKNYLRLLFKGDALGRFRQILALTFTNKAVGEMKSRILDSLHHFSKKDILDSSNSLFQELCEETGLSPNELHNRSKVLLKHLLHNYSFFDVSTIDKFNHRILKTFARDLQLSQNFEVELDTDSLLEKAVDRLLDRAGSDKALTKTLLAFSYEKVDDNKSWNIAYDLVEMGKLLFQENHSVHLEKLKNKSIADFDLLKNSLLDQIQQQAQQTKEKAESVLAKILDDGFQFEEFPRQTLPNHFKKIRDGEQSVKSLYNNQLEKNLLDGNILKASDTRDTALLSEYLLQEYRAIKKSLYQRAYLRNIYGNVVPMTLLNEISKELKEIENEQDLIPISALNELISKEIKGQPVPFIYERLGEKYRHYFIDEFQDTSQLQWENLIPLISNALESENEQSGRGSLFLVGDVKQAIYRWRGGRAEQFLNLLGLKTNPFNIQPNIKTLDTNWRSASEIIAFNNAFFSSVAPVLGDEVYRNLFLQDSQQKFNPNLGGYVQLSFIEKTTTPGDDEFCIEVLRTIQEVLSKNYQFSDMCILVRENKKGGILADYLSRNKIPVISPDSLLLANNPTIHFLAALLRLLNNTDDKTAAFEVLSFLADENPQLHDFVSIHLEKLPAFLLERFELDLESLKRISVYQILENAIDTFQLAQGAEAYLTFFMDFVLEIEKKEGPGILAFLEYWEDKKGSLSLAAPEGENAIKIMTIHKAKGLEFPFVIFPYANAALDDKRKKKKSWVVSDDHISSWSEGEFLLNTSQEMLSYNTNSELAYLEEQNKTQMDALNVLYVALTRAELGLFVITEWNPPISDIQKATTYSDLFLYHLNSEGVLTETQRQYSFGKLLHSANPKEEISEDNHISYITRSMGETGHKISTTSGQLWGTDAEKAIEIGNLVHFALGKIIYLEDEPSVLDELKSTGQIQGEEGKMISNLVHNTVHHPLLKEYFTSSYTIYNEREILTQGGSPLRPDRIAIQKNEATLIDFKTGKVDPKHKAQLERYGDAIKSMGFSIKNSIIVYIDKEVNPLFLNT</sequence>
<evidence type="ECO:0000256" key="10">
    <source>
        <dbReference type="ARBA" id="ARBA00023235"/>
    </source>
</evidence>
<dbReference type="GO" id="GO:0016887">
    <property type="term" value="F:ATP hydrolysis activity"/>
    <property type="evidence" value="ECO:0007669"/>
    <property type="project" value="RHEA"/>
</dbReference>
<dbReference type="Pfam" id="PF13361">
    <property type="entry name" value="UvrD_C"/>
    <property type="match status" value="2"/>
</dbReference>
<evidence type="ECO:0000256" key="5">
    <source>
        <dbReference type="ARBA" id="ARBA00022806"/>
    </source>
</evidence>
<dbReference type="Pfam" id="PF00580">
    <property type="entry name" value="UvrD-helicase"/>
    <property type="match status" value="1"/>
</dbReference>
<dbReference type="EC" id="5.6.2.4" evidence="12"/>
<dbReference type="GO" id="GO:0000725">
    <property type="term" value="P:recombinational repair"/>
    <property type="evidence" value="ECO:0007669"/>
    <property type="project" value="TreeGrafter"/>
</dbReference>
<evidence type="ECO:0000256" key="8">
    <source>
        <dbReference type="ARBA" id="ARBA00023125"/>
    </source>
</evidence>
<dbReference type="PANTHER" id="PTHR11070:SF67">
    <property type="entry name" value="DNA 3'-5' HELICASE"/>
    <property type="match status" value="1"/>
</dbReference>
<evidence type="ECO:0000256" key="1">
    <source>
        <dbReference type="ARBA" id="ARBA00022722"/>
    </source>
</evidence>
<evidence type="ECO:0000256" key="6">
    <source>
        <dbReference type="ARBA" id="ARBA00022839"/>
    </source>
</evidence>
<evidence type="ECO:0000256" key="2">
    <source>
        <dbReference type="ARBA" id="ARBA00022741"/>
    </source>
</evidence>
<evidence type="ECO:0000256" key="14">
    <source>
        <dbReference type="PROSITE-ProRule" id="PRU00560"/>
    </source>
</evidence>
<dbReference type="PROSITE" id="PS51217">
    <property type="entry name" value="UVRD_HELICASE_CTER"/>
    <property type="match status" value="1"/>
</dbReference>
<name>A0A4Q8QET6_9FLAO</name>
<keyword evidence="5 14" id="KW-0347">Helicase</keyword>
<dbReference type="GO" id="GO:0004527">
    <property type="term" value="F:exonuclease activity"/>
    <property type="evidence" value="ECO:0007669"/>
    <property type="project" value="UniProtKB-KW"/>
</dbReference>
<keyword evidence="18" id="KW-1185">Reference proteome</keyword>
<keyword evidence="7 14" id="KW-0067">ATP-binding</keyword>
<feature type="binding site" evidence="14">
    <location>
        <begin position="10"/>
        <end position="17"/>
    </location>
    <ligand>
        <name>ATP</name>
        <dbReference type="ChEBI" id="CHEBI:30616"/>
    </ligand>
</feature>
<dbReference type="GO" id="GO:0003677">
    <property type="term" value="F:DNA binding"/>
    <property type="evidence" value="ECO:0007669"/>
    <property type="project" value="UniProtKB-KW"/>
</dbReference>
<dbReference type="InterPro" id="IPR014017">
    <property type="entry name" value="DNA_helicase_UvrD-like_C"/>
</dbReference>
<proteinExistence type="predicted"/>
<keyword evidence="1" id="KW-0540">Nuclease</keyword>
<evidence type="ECO:0000256" key="9">
    <source>
        <dbReference type="ARBA" id="ARBA00023204"/>
    </source>
</evidence>
<reference evidence="17 18" key="1">
    <citation type="submission" date="2019-02" db="EMBL/GenBank/DDBJ databases">
        <title>Draft genome sequence of Muricauda sp. 176CP4-71.</title>
        <authorList>
            <person name="Park J.-S."/>
        </authorList>
    </citation>
    <scope>NUCLEOTIDE SEQUENCE [LARGE SCALE GENOMIC DNA]</scope>
    <source>
        <strain evidence="17 18">176CP4-71</strain>
    </source>
</reference>
<feature type="domain" description="UvrD-like helicase ATP-binding" evidence="15">
    <location>
        <begin position="1"/>
        <end position="467"/>
    </location>
</feature>
<keyword evidence="9" id="KW-0234">DNA repair</keyword>
<keyword evidence="2 14" id="KW-0547">Nucleotide-binding</keyword>
<dbReference type="SUPFAM" id="SSF52540">
    <property type="entry name" value="P-loop containing nucleoside triphosphate hydrolases"/>
    <property type="match status" value="1"/>
</dbReference>
<evidence type="ECO:0000259" key="15">
    <source>
        <dbReference type="PROSITE" id="PS51198"/>
    </source>
</evidence>
<evidence type="ECO:0000256" key="4">
    <source>
        <dbReference type="ARBA" id="ARBA00022801"/>
    </source>
</evidence>
<keyword evidence="4 14" id="KW-0378">Hydrolase</keyword>
<comment type="catalytic activity">
    <reaction evidence="11">
        <text>Couples ATP hydrolysis with the unwinding of duplex DNA by translocating in the 3'-5' direction.</text>
        <dbReference type="EC" id="5.6.2.4"/>
    </reaction>
</comment>
<organism evidence="17 18">
    <name type="scientific">Flagellimonas allohymeniacidonis</name>
    <dbReference type="NCBI Taxonomy" id="2517819"/>
    <lineage>
        <taxon>Bacteria</taxon>
        <taxon>Pseudomonadati</taxon>
        <taxon>Bacteroidota</taxon>
        <taxon>Flavobacteriia</taxon>
        <taxon>Flavobacteriales</taxon>
        <taxon>Flavobacteriaceae</taxon>
        <taxon>Flagellimonas</taxon>
    </lineage>
</organism>
<comment type="caution">
    <text evidence="17">The sequence shown here is derived from an EMBL/GenBank/DDBJ whole genome shotgun (WGS) entry which is preliminary data.</text>
</comment>
<dbReference type="Gene3D" id="1.10.3170.10">
    <property type="entry name" value="Recbcd, chain B, domain 2"/>
    <property type="match status" value="1"/>
</dbReference>
<evidence type="ECO:0000256" key="3">
    <source>
        <dbReference type="ARBA" id="ARBA00022763"/>
    </source>
</evidence>